<accession>A0A345SUX9</accession>
<dbReference type="InterPro" id="IPR050922">
    <property type="entry name" value="LytR/CpsA/Psr_CW_biosynth"/>
</dbReference>
<dbReference type="Pfam" id="PF03816">
    <property type="entry name" value="LytR_cpsA_psr"/>
    <property type="match status" value="1"/>
</dbReference>
<feature type="compositionally biased region" description="Gly residues" evidence="2">
    <location>
        <begin position="189"/>
        <end position="205"/>
    </location>
</feature>
<feature type="compositionally biased region" description="Low complexity" evidence="2">
    <location>
        <begin position="118"/>
        <end position="137"/>
    </location>
</feature>
<feature type="compositionally biased region" description="Gly residues" evidence="2">
    <location>
        <begin position="53"/>
        <end position="65"/>
    </location>
</feature>
<dbReference type="PANTHER" id="PTHR33392">
    <property type="entry name" value="POLYISOPRENYL-TEICHOIC ACID--PEPTIDOGLYCAN TEICHOIC ACID TRANSFERASE TAGU"/>
    <property type="match status" value="1"/>
</dbReference>
<evidence type="ECO:0000256" key="1">
    <source>
        <dbReference type="ARBA" id="ARBA00006068"/>
    </source>
</evidence>
<evidence type="ECO:0000256" key="3">
    <source>
        <dbReference type="SAM" id="Phobius"/>
    </source>
</evidence>
<organism evidence="6 7">
    <name type="scientific">Peterkaempfera bronchialis</name>
    <dbReference type="NCBI Taxonomy" id="2126346"/>
    <lineage>
        <taxon>Bacteria</taxon>
        <taxon>Bacillati</taxon>
        <taxon>Actinomycetota</taxon>
        <taxon>Actinomycetes</taxon>
        <taxon>Kitasatosporales</taxon>
        <taxon>Streptomycetaceae</taxon>
        <taxon>Peterkaempfera</taxon>
    </lineage>
</organism>
<evidence type="ECO:0000313" key="6">
    <source>
        <dbReference type="EMBL" id="AXI77534.1"/>
    </source>
</evidence>
<reference evidence="7" key="1">
    <citation type="submission" date="2018-07" db="EMBL/GenBank/DDBJ databases">
        <title>Streptacidiphilus bronchialis DSM 106435 chromosome.</title>
        <authorList>
            <person name="Batra D."/>
            <person name="Gulvik C.A."/>
        </authorList>
    </citation>
    <scope>NUCLEOTIDE SEQUENCE [LARGE SCALE GENOMIC DNA]</scope>
    <source>
        <strain evidence="7">DSM 106435</strain>
    </source>
</reference>
<feature type="compositionally biased region" description="Gly residues" evidence="2">
    <location>
        <begin position="27"/>
        <end position="38"/>
    </location>
</feature>
<dbReference type="KEGG" id="stri:C7M71_008855"/>
<keyword evidence="3" id="KW-0472">Membrane</keyword>
<keyword evidence="3" id="KW-1133">Transmembrane helix</keyword>
<keyword evidence="3" id="KW-0812">Transmembrane</keyword>
<proteinExistence type="inferred from homology"/>
<dbReference type="Proteomes" id="UP000249340">
    <property type="component" value="Chromosome"/>
</dbReference>
<feature type="compositionally biased region" description="Gly residues" evidence="2">
    <location>
        <begin position="95"/>
        <end position="107"/>
    </location>
</feature>
<dbReference type="AlphaFoldDB" id="A0A345SUX9"/>
<feature type="domain" description="Cell envelope-related transcriptional attenuator" evidence="4">
    <location>
        <begin position="341"/>
        <end position="441"/>
    </location>
</feature>
<feature type="region of interest" description="Disordered" evidence="2">
    <location>
        <begin position="1"/>
        <end position="208"/>
    </location>
</feature>
<evidence type="ECO:0000313" key="7">
    <source>
        <dbReference type="Proteomes" id="UP000249340"/>
    </source>
</evidence>
<evidence type="ECO:0000256" key="2">
    <source>
        <dbReference type="SAM" id="MobiDB-lite"/>
    </source>
</evidence>
<feature type="compositionally biased region" description="Low complexity" evidence="2">
    <location>
        <begin position="149"/>
        <end position="159"/>
    </location>
</feature>
<name>A0A345SUX9_9ACTN</name>
<dbReference type="Gene3D" id="3.30.70.2390">
    <property type="match status" value="1"/>
</dbReference>
<gene>
    <name evidence="6" type="ORF">C7M71_008855</name>
</gene>
<protein>
    <submittedName>
        <fullName evidence="6">LytR family transcriptional regulator</fullName>
    </submittedName>
</protein>
<dbReference type="PANTHER" id="PTHR33392:SF6">
    <property type="entry name" value="POLYISOPRENYL-TEICHOIC ACID--PEPTIDOGLYCAN TEICHOIC ACID TRANSFERASE TAGU"/>
    <property type="match status" value="1"/>
</dbReference>
<feature type="compositionally biased region" description="Pro residues" evidence="2">
    <location>
        <begin position="160"/>
        <end position="176"/>
    </location>
</feature>
<feature type="compositionally biased region" description="Low complexity" evidence="2">
    <location>
        <begin position="73"/>
        <end position="94"/>
    </location>
</feature>
<feature type="domain" description="LytR/CpsA/Psr regulator C-terminal" evidence="5">
    <location>
        <begin position="525"/>
        <end position="612"/>
    </location>
</feature>
<comment type="similarity">
    <text evidence="1">Belongs to the LytR/CpsA/Psr (LCP) family.</text>
</comment>
<sequence length="620" mass="63318">MEQQDGWDDPGEWSPGAHGGQPPQQQGGYGQQQHGGYGADPYGTGQYPAVDPYGGGYGGQGGQGGQQYDTGSYPADPYAQPQPQPQQGQGYADPYGGGYGGQGGQGGQQYDTGSYPVDPYAQPQPQQGQGYPADPYGTGQYPAVDPYSAAAGQGQQQAAVPPPRQPQAPGQQPPAQAPAQPSKQQPRRQGGGGKGAGAGKGGEAGYDGEEFTFVDDEEESEDVIDWLKFAETRSERRDERKRRGRNRVVALVVVLVLAAVGGAGYLWKTGVFGDGAAADVAGGKREVIAVHLHDLKGTTSTALLVDDAAGGKGSALLLPGALLLPDDGGDSGTTTLAASLDGQGAGGTQEALATVLGAPIAGTWRLDTPYLQILVDQLGGITLDTDTAVTQSGKTVVTAGKAQGLNGQAAVAYATYRAGGEQPDAQLARFGQVLSAILKAMPTDGSSAADTVKRMNAVMDPSLSEKQLGASLAALAKESGAGRFTVRTLPVKANGTVDESSAGTLVKEVLGGTVHNADSSSGPARVAIQDASGTKGRADDAQVQVVNSGYTFVPPLAKAATPVATTEIRYTDDGRAEAARQLALTLDLPKTSVKKATGGQTADILVVLGQDYKGRPAADQ</sequence>
<evidence type="ECO:0000259" key="4">
    <source>
        <dbReference type="Pfam" id="PF03816"/>
    </source>
</evidence>
<dbReference type="Gene3D" id="3.40.630.190">
    <property type="entry name" value="LCP protein"/>
    <property type="match status" value="1"/>
</dbReference>
<feature type="transmembrane region" description="Helical" evidence="3">
    <location>
        <begin position="248"/>
        <end position="267"/>
    </location>
</feature>
<feature type="compositionally biased region" description="Low complexity" evidence="2">
    <location>
        <begin position="177"/>
        <end position="188"/>
    </location>
</feature>
<keyword evidence="7" id="KW-1185">Reference proteome</keyword>
<feature type="compositionally biased region" description="Acidic residues" evidence="2">
    <location>
        <begin position="1"/>
        <end position="11"/>
    </location>
</feature>
<dbReference type="OrthoDB" id="4349935at2"/>
<dbReference type="InterPro" id="IPR027381">
    <property type="entry name" value="LytR/CpsA/Psr_C"/>
</dbReference>
<evidence type="ECO:0000259" key="5">
    <source>
        <dbReference type="Pfam" id="PF13399"/>
    </source>
</evidence>
<dbReference type="Pfam" id="PF13399">
    <property type="entry name" value="LytR_C"/>
    <property type="match status" value="1"/>
</dbReference>
<dbReference type="InterPro" id="IPR004474">
    <property type="entry name" value="LytR_CpsA_psr"/>
</dbReference>
<dbReference type="EMBL" id="CP031264">
    <property type="protein sequence ID" value="AXI77534.1"/>
    <property type="molecule type" value="Genomic_DNA"/>
</dbReference>